<evidence type="ECO:0000313" key="2">
    <source>
        <dbReference type="Proteomes" id="UP001364156"/>
    </source>
</evidence>
<proteinExistence type="predicted"/>
<name>A0ABZ2HJD2_9RHOB</name>
<reference evidence="1 2" key="1">
    <citation type="submission" date="2023-10" db="EMBL/GenBank/DDBJ databases">
        <title>Roseovarius strain S88 nov., isolated from a marine algae.</title>
        <authorList>
            <person name="Lee M.W."/>
            <person name="Lee J.K."/>
            <person name="Kim J.M."/>
            <person name="Choi D.G."/>
            <person name="Baek J.H."/>
            <person name="Bayburt H."/>
            <person name="Jung J.J."/>
            <person name="Han D.M."/>
            <person name="Jeon C.O."/>
        </authorList>
    </citation>
    <scope>NUCLEOTIDE SEQUENCE [LARGE SCALE GENOMIC DNA]</scope>
    <source>
        <strain evidence="1 2">S88</strain>
    </source>
</reference>
<gene>
    <name evidence="1" type="ORF">RZ517_17165</name>
</gene>
<keyword evidence="2" id="KW-1185">Reference proteome</keyword>
<evidence type="ECO:0008006" key="3">
    <source>
        <dbReference type="Google" id="ProtNLM"/>
    </source>
</evidence>
<protein>
    <recommendedName>
        <fullName evidence="3">Anti-sigma factor</fullName>
    </recommendedName>
</protein>
<dbReference type="Proteomes" id="UP001364156">
    <property type="component" value="Chromosome"/>
</dbReference>
<accession>A0ABZ2HJD2</accession>
<dbReference type="EMBL" id="CP146069">
    <property type="protein sequence ID" value="WWR46472.1"/>
    <property type="molecule type" value="Genomic_DNA"/>
</dbReference>
<organism evidence="1 2">
    <name type="scientific">Roseovarius phycicola</name>
    <dbReference type="NCBI Taxonomy" id="3080976"/>
    <lineage>
        <taxon>Bacteria</taxon>
        <taxon>Pseudomonadati</taxon>
        <taxon>Pseudomonadota</taxon>
        <taxon>Alphaproteobacteria</taxon>
        <taxon>Rhodobacterales</taxon>
        <taxon>Roseobacteraceae</taxon>
        <taxon>Roseovarius</taxon>
    </lineage>
</organism>
<sequence length="249" mass="26960">MTQKSDFSDDDLTRFIDKEAGKELSGRIKAALKSDANLRQRHDRMVQASVNYKAAMDSMLSLAPAPPEMDIPSREPSRNLRVAVASMAAGALLTWGLTSSFPSSAGSDWKDVVANYQSLYVTETLSLSNVSQTEQNASLVRLSSKLGFNVATLPEIEGLDFVRAQELGFKGRPLAQLTFLTTDMGPVALCIVETGNQTTDRIEFAELHGLDTYSWTQDGFGILLVGPGDETGLEDAAAAFRDAFKAENA</sequence>
<evidence type="ECO:0000313" key="1">
    <source>
        <dbReference type="EMBL" id="WWR46472.1"/>
    </source>
</evidence>
<dbReference type="RefSeq" id="WP_317056744.1">
    <property type="nucleotide sequence ID" value="NZ_CP146069.1"/>
</dbReference>